<evidence type="ECO:0000313" key="9">
    <source>
        <dbReference type="Proteomes" id="UP000799324"/>
    </source>
</evidence>
<feature type="signal peptide" evidence="7">
    <location>
        <begin position="1"/>
        <end position="20"/>
    </location>
</feature>
<dbReference type="SUPFAM" id="SSF52058">
    <property type="entry name" value="L domain-like"/>
    <property type="match status" value="2"/>
</dbReference>
<sequence length="391" mass="40454">MPSALRLAVPLLAAAGYTYAADCSNQATTTVQSNADASAFASCKTFSGSIAISTGTTDNIALDGIGTIDGDLILKNNSQIQQLSGADLVNITGNFVVETVQVLNTVNFPKLKNVDSLSFTGLANLRELGFTAGIQTAGNIDIENTQLTSLTGLNVTQADTIKIANNGLLDTIDLPVTTITDIMSLDNNNIAVTVTLNELESAQNLTFRNCSSVSIPNIETINGSLQLLGSKFENFNATNLTSIGGALAIVDNNSLQNISFPALTKIGGALEVANNTDLNDIEFNKLDTVSGALDFHGNITKVSLPALDDVKGSFNIQSTGDIQSTCDNSFKKLKDSSKIQGPYTCKGKVDQPGGEGSTPTSGDGAKKSGAASPMNVQGGAVFAGLAAALFL</sequence>
<evidence type="ECO:0000256" key="1">
    <source>
        <dbReference type="ARBA" id="ARBA00004191"/>
    </source>
</evidence>
<evidence type="ECO:0000256" key="3">
    <source>
        <dbReference type="ARBA" id="ARBA00022525"/>
    </source>
</evidence>
<keyword evidence="9" id="KW-1185">Reference proteome</keyword>
<dbReference type="GO" id="GO:0031505">
    <property type="term" value="P:fungal-type cell wall organization"/>
    <property type="evidence" value="ECO:0007669"/>
    <property type="project" value="TreeGrafter"/>
</dbReference>
<keyword evidence="4 7" id="KW-0732">Signal</keyword>
<evidence type="ECO:0000256" key="6">
    <source>
        <dbReference type="SAM" id="MobiDB-lite"/>
    </source>
</evidence>
<protein>
    <submittedName>
        <fullName evidence="8">GPI-anchored cell wall organization protein Ecm33</fullName>
    </submittedName>
</protein>
<keyword evidence="5" id="KW-0325">Glycoprotein</keyword>
<gene>
    <name evidence="8" type="ORF">K491DRAFT_698852</name>
</gene>
<keyword evidence="3" id="KW-0964">Secreted</keyword>
<dbReference type="PANTHER" id="PTHR31018">
    <property type="entry name" value="SPORULATION-SPECIFIC PROTEIN-RELATED"/>
    <property type="match status" value="1"/>
</dbReference>
<organism evidence="8 9">
    <name type="scientific">Lophiostoma macrostomum CBS 122681</name>
    <dbReference type="NCBI Taxonomy" id="1314788"/>
    <lineage>
        <taxon>Eukaryota</taxon>
        <taxon>Fungi</taxon>
        <taxon>Dikarya</taxon>
        <taxon>Ascomycota</taxon>
        <taxon>Pezizomycotina</taxon>
        <taxon>Dothideomycetes</taxon>
        <taxon>Pleosporomycetidae</taxon>
        <taxon>Pleosporales</taxon>
        <taxon>Lophiostomataceae</taxon>
        <taxon>Lophiostoma</taxon>
    </lineage>
</organism>
<accession>A0A6A6SNF5</accession>
<evidence type="ECO:0000256" key="7">
    <source>
        <dbReference type="SAM" id="SignalP"/>
    </source>
</evidence>
<dbReference type="EMBL" id="MU004535">
    <property type="protein sequence ID" value="KAF2648497.1"/>
    <property type="molecule type" value="Genomic_DNA"/>
</dbReference>
<dbReference type="AlphaFoldDB" id="A0A6A6SNF5"/>
<feature type="region of interest" description="Disordered" evidence="6">
    <location>
        <begin position="343"/>
        <end position="371"/>
    </location>
</feature>
<dbReference type="PANTHER" id="PTHR31018:SF3">
    <property type="entry name" value="RECEPTOR PROTEIN-TYROSINE KINASE"/>
    <property type="match status" value="1"/>
</dbReference>
<name>A0A6A6SNF5_9PLEO</name>
<reference evidence="8" key="1">
    <citation type="journal article" date="2020" name="Stud. Mycol.">
        <title>101 Dothideomycetes genomes: a test case for predicting lifestyles and emergence of pathogens.</title>
        <authorList>
            <person name="Haridas S."/>
            <person name="Albert R."/>
            <person name="Binder M."/>
            <person name="Bloem J."/>
            <person name="Labutti K."/>
            <person name="Salamov A."/>
            <person name="Andreopoulos B."/>
            <person name="Baker S."/>
            <person name="Barry K."/>
            <person name="Bills G."/>
            <person name="Bluhm B."/>
            <person name="Cannon C."/>
            <person name="Castanera R."/>
            <person name="Culley D."/>
            <person name="Daum C."/>
            <person name="Ezra D."/>
            <person name="Gonzalez J."/>
            <person name="Henrissat B."/>
            <person name="Kuo A."/>
            <person name="Liang C."/>
            <person name="Lipzen A."/>
            <person name="Lutzoni F."/>
            <person name="Magnuson J."/>
            <person name="Mondo S."/>
            <person name="Nolan M."/>
            <person name="Ohm R."/>
            <person name="Pangilinan J."/>
            <person name="Park H.-J."/>
            <person name="Ramirez L."/>
            <person name="Alfaro M."/>
            <person name="Sun H."/>
            <person name="Tritt A."/>
            <person name="Yoshinaga Y."/>
            <person name="Zwiers L.-H."/>
            <person name="Turgeon B."/>
            <person name="Goodwin S."/>
            <person name="Spatafora J."/>
            <person name="Crous P."/>
            <person name="Grigoriev I."/>
        </authorList>
    </citation>
    <scope>NUCLEOTIDE SEQUENCE</scope>
    <source>
        <strain evidence="8">CBS 122681</strain>
    </source>
</reference>
<evidence type="ECO:0000313" key="8">
    <source>
        <dbReference type="EMBL" id="KAF2648497.1"/>
    </source>
</evidence>
<dbReference type="OrthoDB" id="536881at2759"/>
<dbReference type="InterPro" id="IPR036941">
    <property type="entry name" value="Rcpt_L-dom_sf"/>
</dbReference>
<proteinExistence type="predicted"/>
<evidence type="ECO:0000256" key="4">
    <source>
        <dbReference type="ARBA" id="ARBA00022729"/>
    </source>
</evidence>
<dbReference type="Gene3D" id="3.80.20.20">
    <property type="entry name" value="Receptor L-domain"/>
    <property type="match status" value="2"/>
</dbReference>
<evidence type="ECO:0000256" key="2">
    <source>
        <dbReference type="ARBA" id="ARBA00022512"/>
    </source>
</evidence>
<feature type="chain" id="PRO_5025397256" evidence="7">
    <location>
        <begin position="21"/>
        <end position="391"/>
    </location>
</feature>
<dbReference type="GO" id="GO:0009986">
    <property type="term" value="C:cell surface"/>
    <property type="evidence" value="ECO:0007669"/>
    <property type="project" value="TreeGrafter"/>
</dbReference>
<comment type="subcellular location">
    <subcellularLocation>
        <location evidence="1">Secreted</location>
        <location evidence="1">Cell wall</location>
    </subcellularLocation>
</comment>
<dbReference type="InterPro" id="IPR051648">
    <property type="entry name" value="CWI-Assembly_Regulator"/>
</dbReference>
<dbReference type="Proteomes" id="UP000799324">
    <property type="component" value="Unassembled WGS sequence"/>
</dbReference>
<keyword evidence="2" id="KW-0134">Cell wall</keyword>
<dbReference type="GO" id="GO:0009277">
    <property type="term" value="C:fungal-type cell wall"/>
    <property type="evidence" value="ECO:0007669"/>
    <property type="project" value="TreeGrafter"/>
</dbReference>
<dbReference type="GO" id="GO:0005886">
    <property type="term" value="C:plasma membrane"/>
    <property type="evidence" value="ECO:0007669"/>
    <property type="project" value="TreeGrafter"/>
</dbReference>
<evidence type="ECO:0000256" key="5">
    <source>
        <dbReference type="ARBA" id="ARBA00023180"/>
    </source>
</evidence>